<dbReference type="RefSeq" id="WP_082245600.1">
    <property type="nucleotide sequence ID" value="NZ_BAAFHW010000003.1"/>
</dbReference>
<accession>A0A346TP95</accession>
<name>A0A346TP95_STAPS</name>
<sequence>MTYDNIVVICMGELNIKRLDEIHRLTLNEFYYRMQAQEVIALKEEYNLLKLAFFIRDAAATENRGTDRNPKEYYKYASIHDIMDYQDNFHRIFEGKSRVYKIGHTRSESTANDRKLAALLAEFNNRE</sequence>
<reference evidence="1" key="1">
    <citation type="submission" date="2018-04" db="EMBL/GenBank/DDBJ databases">
        <title>Whole genome sequencing of Staphylococcus pseudintermedius isolates from dogs.</title>
        <authorList>
            <person name="Bryan L.K."/>
            <person name="Little S.V."/>
            <person name="Hillhouse A."/>
            <person name="Lawhon S.D."/>
        </authorList>
    </citation>
    <scope>NUCLEOTIDE SEQUENCE</scope>
    <source>
        <strain evidence="1">TAMU 49_044</strain>
    </source>
</reference>
<evidence type="ECO:0000313" key="1">
    <source>
        <dbReference type="EMBL" id="AXU41385.1"/>
    </source>
</evidence>
<dbReference type="AlphaFoldDB" id="A0A346TP95"/>
<proteinExistence type="predicted"/>
<organism evidence="1">
    <name type="scientific">Staphylococcus pseudintermedius</name>
    <dbReference type="NCBI Taxonomy" id="283734"/>
    <lineage>
        <taxon>Bacteria</taxon>
        <taxon>Bacillati</taxon>
        <taxon>Bacillota</taxon>
        <taxon>Bacilli</taxon>
        <taxon>Bacillales</taxon>
        <taxon>Staphylococcaceae</taxon>
        <taxon>Staphylococcus</taxon>
        <taxon>Staphylococcus intermedius group</taxon>
    </lineage>
</organism>
<protein>
    <submittedName>
        <fullName evidence="1">Uncharacterized protein</fullName>
    </submittedName>
</protein>
<dbReference type="EMBL" id="MH179303">
    <property type="protein sequence ID" value="AXU41385.1"/>
    <property type="molecule type" value="Genomic_DNA"/>
</dbReference>